<evidence type="ECO:0000256" key="4">
    <source>
        <dbReference type="PIRSR" id="PIRSR610708-1"/>
    </source>
</evidence>
<accession>A0A0D1BS83</accession>
<feature type="active site" description="Proton donor" evidence="4">
    <location>
        <position position="11"/>
    </location>
</feature>
<dbReference type="Pfam" id="PF06941">
    <property type="entry name" value="NT5C"/>
    <property type="match status" value="1"/>
</dbReference>
<dbReference type="EMBL" id="JXSU01000007">
    <property type="protein sequence ID" value="KIS23215.1"/>
    <property type="molecule type" value="Genomic_DNA"/>
</dbReference>
<dbReference type="InterPro" id="IPR010708">
    <property type="entry name" value="5'(3')-deoxyribonucleotidase"/>
</dbReference>
<dbReference type="PANTHER" id="PTHR35134">
    <property type="entry name" value="NUCLEOTIDASE YQFW-RELATED"/>
    <property type="match status" value="1"/>
</dbReference>
<dbReference type="Proteomes" id="UP000032250">
    <property type="component" value="Unassembled WGS sequence"/>
</dbReference>
<dbReference type="SUPFAM" id="SSF56784">
    <property type="entry name" value="HAD-like"/>
    <property type="match status" value="1"/>
</dbReference>
<dbReference type="InterPro" id="IPR023214">
    <property type="entry name" value="HAD_sf"/>
</dbReference>
<evidence type="ECO:0000313" key="5">
    <source>
        <dbReference type="EMBL" id="KIS23215.1"/>
    </source>
</evidence>
<dbReference type="PIRSF" id="PIRSF021362">
    <property type="entry name" value="UCP021362_HAD"/>
    <property type="match status" value="1"/>
</dbReference>
<dbReference type="OrthoDB" id="2471595at2"/>
<dbReference type="InterPro" id="IPR009206">
    <property type="entry name" value="Nucleotidase_putative"/>
</dbReference>
<dbReference type="GO" id="GO:0008253">
    <property type="term" value="F:5'-nucleotidase activity"/>
    <property type="evidence" value="ECO:0007669"/>
    <property type="project" value="InterPro"/>
</dbReference>
<dbReference type="AlphaFoldDB" id="A0A0D1BS83"/>
<dbReference type="PANTHER" id="PTHR35134:SF2">
    <property type="entry name" value="NUCLEOTIDASE YQFW-RELATED"/>
    <property type="match status" value="1"/>
</dbReference>
<evidence type="ECO:0000313" key="6">
    <source>
        <dbReference type="Proteomes" id="UP000032250"/>
    </source>
</evidence>
<dbReference type="HOGENOM" id="CLU_118515_0_0_9"/>
<evidence type="ECO:0000256" key="3">
    <source>
        <dbReference type="PIRNR" id="PIRNR021362"/>
    </source>
</evidence>
<name>A0A0D1BS83_CLOBO</name>
<dbReference type="InterPro" id="IPR052419">
    <property type="entry name" value="5_3-deoxyribonucleotidase-like"/>
</dbReference>
<sequence length="194" mass="22955">MNNLNICIDIDGTITEPYYWLDISNKYFNKNVKPEDIIAYNIEDVLGITEEEYMKFYEKYKVRIHTEEKLRKGAKEVLNELNKYHNIYFVTAREKSLEVLTKSYLINHSIKFRDLYVLGSHYKVDKAKDLNCDIFIEDNPSNAVELSEAGFKVILLDTNYNKHIKENENIIRISHWDEVYNIVKEISSTEEKAI</sequence>
<reference evidence="5 6" key="1">
    <citation type="submission" date="2014-06" db="EMBL/GenBank/DDBJ databases">
        <title>Genome characterization of distinct group I Clostridium botulinum lineages.</title>
        <authorList>
            <person name="Giordani F."/>
            <person name="Anselmo A."/>
            <person name="Fillo S."/>
            <person name="Palozzi A.M."/>
            <person name="Fortunato A."/>
            <person name="Gentile B."/>
            <person name="Ciammaruconi A."/>
            <person name="Anniballi F."/>
            <person name="De Medici D."/>
            <person name="Lista F."/>
        </authorList>
    </citation>
    <scope>NUCLEOTIDE SEQUENCE [LARGE SCALE GENOMIC DNA]</scope>
    <source>
        <strain evidence="5 6">B2 450</strain>
    </source>
</reference>
<evidence type="ECO:0000256" key="2">
    <source>
        <dbReference type="ARBA" id="ARBA00022801"/>
    </source>
</evidence>
<feature type="active site" description="Nucleophile" evidence="4">
    <location>
        <position position="9"/>
    </location>
</feature>
<dbReference type="Gene3D" id="3.40.50.1000">
    <property type="entry name" value="HAD superfamily/HAD-like"/>
    <property type="match status" value="1"/>
</dbReference>
<keyword evidence="2 3" id="KW-0378">Hydrolase</keyword>
<gene>
    <name evidence="5" type="ORF">N495_06305</name>
</gene>
<organism evidence="5 6">
    <name type="scientific">Clostridium botulinum B2 450</name>
    <dbReference type="NCBI Taxonomy" id="1379739"/>
    <lineage>
        <taxon>Bacteria</taxon>
        <taxon>Bacillati</taxon>
        <taxon>Bacillota</taxon>
        <taxon>Clostridia</taxon>
        <taxon>Eubacteriales</taxon>
        <taxon>Clostridiaceae</taxon>
        <taxon>Clostridium</taxon>
    </lineage>
</organism>
<dbReference type="InterPro" id="IPR036412">
    <property type="entry name" value="HAD-like_sf"/>
</dbReference>
<protein>
    <recommendedName>
        <fullName evidence="3">Nucleotidase</fullName>
        <ecNumber evidence="3">3.1.3.-</ecNumber>
    </recommendedName>
</protein>
<proteinExistence type="inferred from homology"/>
<dbReference type="EC" id="3.1.3.-" evidence="3"/>
<dbReference type="GO" id="GO:0009264">
    <property type="term" value="P:deoxyribonucleotide catabolic process"/>
    <property type="evidence" value="ECO:0007669"/>
    <property type="project" value="InterPro"/>
</dbReference>
<dbReference type="PATRIC" id="fig|1379739.3.peg.1593"/>
<evidence type="ECO:0000256" key="1">
    <source>
        <dbReference type="ARBA" id="ARBA00009589"/>
    </source>
</evidence>
<comment type="similarity">
    <text evidence="1 3">Belongs to the 5'(3')-deoxyribonucleotidase family.</text>
</comment>
<dbReference type="RefSeq" id="WP_043031762.1">
    <property type="nucleotide sequence ID" value="NZ_JXSU01000007.1"/>
</dbReference>
<comment type="caution">
    <text evidence="5">The sequence shown here is derived from an EMBL/GenBank/DDBJ whole genome shotgun (WGS) entry which is preliminary data.</text>
</comment>